<accession>A0A0G0UFS0</accession>
<proteinExistence type="predicted"/>
<protein>
    <recommendedName>
        <fullName evidence="4">Recombinase</fullName>
    </recommendedName>
</protein>
<feature type="coiled-coil region" evidence="1">
    <location>
        <begin position="57"/>
        <end position="91"/>
    </location>
</feature>
<reference evidence="2 3" key="1">
    <citation type="journal article" date="2015" name="Nature">
        <title>rRNA introns, odd ribosomes, and small enigmatic genomes across a large radiation of phyla.</title>
        <authorList>
            <person name="Brown C.T."/>
            <person name="Hug L.A."/>
            <person name="Thomas B.C."/>
            <person name="Sharon I."/>
            <person name="Castelle C.J."/>
            <person name="Singh A."/>
            <person name="Wilkins M.J."/>
            <person name="Williams K.H."/>
            <person name="Banfield J.F."/>
        </authorList>
    </citation>
    <scope>NUCLEOTIDE SEQUENCE [LARGE SCALE GENOMIC DNA]</scope>
</reference>
<evidence type="ECO:0000256" key="1">
    <source>
        <dbReference type="SAM" id="Coils"/>
    </source>
</evidence>
<feature type="non-terminal residue" evidence="2">
    <location>
        <position position="1"/>
    </location>
</feature>
<dbReference type="Proteomes" id="UP000034616">
    <property type="component" value="Unassembled WGS sequence"/>
</dbReference>
<keyword evidence="1" id="KW-0175">Coiled coil</keyword>
<dbReference type="AlphaFoldDB" id="A0A0G0UFS0"/>
<evidence type="ECO:0000313" key="2">
    <source>
        <dbReference type="EMBL" id="KKR86276.1"/>
    </source>
</evidence>
<evidence type="ECO:0000313" key="3">
    <source>
        <dbReference type="Proteomes" id="UP000034616"/>
    </source>
</evidence>
<dbReference type="EMBL" id="LCAH01000016">
    <property type="protein sequence ID" value="KKR86276.1"/>
    <property type="molecule type" value="Genomic_DNA"/>
</dbReference>
<evidence type="ECO:0008006" key="4">
    <source>
        <dbReference type="Google" id="ProtNLM"/>
    </source>
</evidence>
<sequence length="191" mass="22091">TILPEFRTWALENLGKNHDNEVTKRTKVYESQLAAIAENQSQIDNLTRMRARDLIDDAEYIRERDRLKAEQAELRKEIDKTENRADRWLELTEELFDFATYAHSAFLKGDLQRKKEIMMALGSNPTILDGKLRIEAHPWLVPIVNEYPALEAEYHRLEPMKNGQDKSKSDHFATVASTWLGGWGSNPRPIG</sequence>
<name>A0A0G0UFS0_9BACT</name>
<organism evidence="2 3">
    <name type="scientific">Candidatus Uhrbacteria bacterium GW2011_GWC2_41_11</name>
    <dbReference type="NCBI Taxonomy" id="1618985"/>
    <lineage>
        <taxon>Bacteria</taxon>
        <taxon>Candidatus Uhriibacteriota</taxon>
    </lineage>
</organism>
<comment type="caution">
    <text evidence="2">The sequence shown here is derived from an EMBL/GenBank/DDBJ whole genome shotgun (WGS) entry which is preliminary data.</text>
</comment>
<gene>
    <name evidence="2" type="ORF">UU35_C0016G0023</name>
</gene>